<dbReference type="PANTHER" id="PTHR44329">
    <property type="entry name" value="SERINE/THREONINE-PROTEIN KINASE TNNI3K-RELATED"/>
    <property type="match status" value="1"/>
</dbReference>
<dbReference type="InterPro" id="IPR051681">
    <property type="entry name" value="Ser/Thr_Kinases-Pseudokinases"/>
</dbReference>
<dbReference type="InterPro" id="IPR010632">
    <property type="entry name" value="DUF1221"/>
</dbReference>
<evidence type="ECO:0000313" key="3">
    <source>
        <dbReference type="EMBL" id="KAG9448390.1"/>
    </source>
</evidence>
<dbReference type="Gene3D" id="1.10.510.10">
    <property type="entry name" value="Transferase(Phosphotransferase) domain 1"/>
    <property type="match status" value="1"/>
</dbReference>
<gene>
    <name evidence="3" type="ORF">H6P81_014518</name>
</gene>
<dbReference type="InterPro" id="IPR000719">
    <property type="entry name" value="Prot_kinase_dom"/>
</dbReference>
<keyword evidence="4" id="KW-1185">Reference proteome</keyword>
<dbReference type="PROSITE" id="PS50011">
    <property type="entry name" value="PROTEIN_KINASE_DOM"/>
    <property type="match status" value="1"/>
</dbReference>
<dbReference type="Proteomes" id="UP000825729">
    <property type="component" value="Unassembled WGS sequence"/>
</dbReference>
<evidence type="ECO:0000313" key="4">
    <source>
        <dbReference type="Proteomes" id="UP000825729"/>
    </source>
</evidence>
<dbReference type="InterPro" id="IPR011009">
    <property type="entry name" value="Kinase-like_dom_sf"/>
</dbReference>
<feature type="region of interest" description="Disordered" evidence="1">
    <location>
        <begin position="570"/>
        <end position="703"/>
    </location>
</feature>
<sequence>MEQFRQIGEVLGSLKALMVFRQEIRINQRQCSLLVDMYNHAFEVIAEEIKHNLKFQEKSTKWKVLEHPLKELHRIFREGELYIRQCLETKDWWARAISLAQNTDCVEFHLHNLLTCLPVVHEVIEVAGEIAGCDEEEMRKKRIMFSKMYEKEWMDPKIFQRKFGKQYLVSHDLCHRMDSAWREDRWLLLEMIGEKRSLGSSALTKQEHRISELLFANLDRLEPSKGKLFPSSFLVGSSDYKLKRRLGNGSQYKEIEWMGENFAVRHIFGHIEPLIPEISLLSSISHPHVMHFLCGFSDEEKKECFLVMEMMNKDLNSLIKEICGPRRRIPFSLPVAVDIMLQIARGMEYLHSRKLCHGNLNTSNILVNARNSSSDGYFHVKVSGFGLASVKNCPSRTSPNQTAANPFIWYAPEVLLELEQSGNPCISKYTEKADVYSFGMVCFELLMGKVPFEDSHLQGDKVSRNVRAGERPLFPYPTPKYLSSITKRCWQADPANRPNFSSVCRILRYIKRFLLMNPDHSQPDPPLPPVDYFDLDANLSRKFASRAVWEVAPVSQIPFQMFAYRVIEKDKTTSTTSSKEKSSESGSDGASACGDENVSIPDDPFPAPLVRSRSPSLSGSSSNGSIKRISTKKTLERRNSKSSGLPWNSTGQQTAPIQKGRALRPPQTTPCGRSLRMNSEGQLLVANPSRRKKSGHMSDSELT</sequence>
<comment type="caution">
    <text evidence="3">The sequence shown here is derived from an EMBL/GenBank/DDBJ whole genome shotgun (WGS) entry which is preliminary data.</text>
</comment>
<organism evidence="3 4">
    <name type="scientific">Aristolochia fimbriata</name>
    <name type="common">White veined hardy Dutchman's pipe vine</name>
    <dbReference type="NCBI Taxonomy" id="158543"/>
    <lineage>
        <taxon>Eukaryota</taxon>
        <taxon>Viridiplantae</taxon>
        <taxon>Streptophyta</taxon>
        <taxon>Embryophyta</taxon>
        <taxon>Tracheophyta</taxon>
        <taxon>Spermatophyta</taxon>
        <taxon>Magnoliopsida</taxon>
        <taxon>Magnoliidae</taxon>
        <taxon>Piperales</taxon>
        <taxon>Aristolochiaceae</taxon>
        <taxon>Aristolochia</taxon>
    </lineage>
</organism>
<name>A0AAV7EJV1_ARIFI</name>
<evidence type="ECO:0000256" key="1">
    <source>
        <dbReference type="SAM" id="MobiDB-lite"/>
    </source>
</evidence>
<reference evidence="3 4" key="1">
    <citation type="submission" date="2021-07" db="EMBL/GenBank/DDBJ databases">
        <title>The Aristolochia fimbriata genome: insights into angiosperm evolution, floral development and chemical biosynthesis.</title>
        <authorList>
            <person name="Jiao Y."/>
        </authorList>
    </citation>
    <scope>NUCLEOTIDE SEQUENCE [LARGE SCALE GENOMIC DNA]</scope>
    <source>
        <strain evidence="3">IBCAS-2021</strain>
        <tissue evidence="3">Leaf</tissue>
    </source>
</reference>
<accession>A0AAV7EJV1</accession>
<dbReference type="PANTHER" id="PTHR44329:SF260">
    <property type="entry name" value="PROTEIN KINASE DOMAIN-CONTAINING PROTEIN"/>
    <property type="match status" value="1"/>
</dbReference>
<feature type="domain" description="Protein kinase" evidence="2">
    <location>
        <begin position="240"/>
        <end position="514"/>
    </location>
</feature>
<feature type="compositionally biased region" description="Polar residues" evidence="1">
    <location>
        <begin position="641"/>
        <end position="656"/>
    </location>
</feature>
<protein>
    <recommendedName>
        <fullName evidence="2">Protein kinase domain-containing protein</fullName>
    </recommendedName>
</protein>
<feature type="compositionally biased region" description="Low complexity" evidence="1">
    <location>
        <begin position="611"/>
        <end position="628"/>
    </location>
</feature>
<dbReference type="EMBL" id="JAINDJ010000005">
    <property type="protein sequence ID" value="KAG9448390.1"/>
    <property type="molecule type" value="Genomic_DNA"/>
</dbReference>
<dbReference type="Pfam" id="PF06760">
    <property type="entry name" value="DUF1221"/>
    <property type="match status" value="1"/>
</dbReference>
<feature type="compositionally biased region" description="Basic and acidic residues" evidence="1">
    <location>
        <begin position="570"/>
        <end position="583"/>
    </location>
</feature>
<dbReference type="FunFam" id="1.10.510.10:FF:000778">
    <property type="entry name" value="Kinase family protein"/>
    <property type="match status" value="1"/>
</dbReference>
<dbReference type="GO" id="GO:0004674">
    <property type="term" value="F:protein serine/threonine kinase activity"/>
    <property type="evidence" value="ECO:0007669"/>
    <property type="project" value="TreeGrafter"/>
</dbReference>
<dbReference type="SUPFAM" id="SSF56112">
    <property type="entry name" value="Protein kinase-like (PK-like)"/>
    <property type="match status" value="1"/>
</dbReference>
<dbReference type="InterPro" id="IPR001245">
    <property type="entry name" value="Ser-Thr/Tyr_kinase_cat_dom"/>
</dbReference>
<dbReference type="AlphaFoldDB" id="A0AAV7EJV1"/>
<proteinExistence type="predicted"/>
<dbReference type="GO" id="GO:0005524">
    <property type="term" value="F:ATP binding"/>
    <property type="evidence" value="ECO:0007669"/>
    <property type="project" value="InterPro"/>
</dbReference>
<dbReference type="Pfam" id="PF07714">
    <property type="entry name" value="PK_Tyr_Ser-Thr"/>
    <property type="match status" value="1"/>
</dbReference>
<evidence type="ECO:0000259" key="2">
    <source>
        <dbReference type="PROSITE" id="PS50011"/>
    </source>
</evidence>